<dbReference type="InterPro" id="IPR025345">
    <property type="entry name" value="DUF4249"/>
</dbReference>
<dbReference type="PROSITE" id="PS51257">
    <property type="entry name" value="PROKAR_LIPOPROTEIN"/>
    <property type="match status" value="1"/>
</dbReference>
<name>A0A2K8Z2R2_9BACT</name>
<organism evidence="1 2">
    <name type="scientific">Spirosoma pollinicola</name>
    <dbReference type="NCBI Taxonomy" id="2057025"/>
    <lineage>
        <taxon>Bacteria</taxon>
        <taxon>Pseudomonadati</taxon>
        <taxon>Bacteroidota</taxon>
        <taxon>Cytophagia</taxon>
        <taxon>Cytophagales</taxon>
        <taxon>Cytophagaceae</taxon>
        <taxon>Spirosoma</taxon>
    </lineage>
</organism>
<keyword evidence="2" id="KW-1185">Reference proteome</keyword>
<dbReference type="EMBL" id="CP025096">
    <property type="protein sequence ID" value="AUD04170.1"/>
    <property type="molecule type" value="Genomic_DNA"/>
</dbReference>
<dbReference type="RefSeq" id="WP_100990236.1">
    <property type="nucleotide sequence ID" value="NZ_CP025096.1"/>
</dbReference>
<dbReference type="Pfam" id="PF14054">
    <property type="entry name" value="DUF4249"/>
    <property type="match status" value="1"/>
</dbReference>
<dbReference type="AlphaFoldDB" id="A0A2K8Z2R2"/>
<protein>
    <submittedName>
        <fullName evidence="1">DUF4249 domain-containing protein</fullName>
    </submittedName>
</protein>
<sequence length="347" mass="38288">MKATRKTTLYQGIALSFLLGLLSCVEEINLPIRQIEPRLVVEGLITTDPPPYAVKLTFTGQFSSLSQLPEGLTVNGAVVTVSDDQGRTVRLKPDPLTPAYYYLRDSTFRGQPGRSYILRVKLEDGRTFVSKPERIPDVPPIDRLDAAYQRAPAGPPSPDTYTVLLDTQDPPTPGNYYRWSAYAYVPCWAGGVPTTFAGVTLNTTFGAVYGPLTDVGSDALVNGNRISRRPVLTLPVYTLGRRYVEVQQYSLTQAAYQYWTLFEQQRTRTGSLFDPQPASIEGNVRLQSDTTKLALGYFGASAVSRRRLIIPSDTINYGRFIVRFGGLFANVCGDAPGVEPVNWLDGK</sequence>
<proteinExistence type="predicted"/>
<evidence type="ECO:0000313" key="1">
    <source>
        <dbReference type="EMBL" id="AUD04170.1"/>
    </source>
</evidence>
<evidence type="ECO:0000313" key="2">
    <source>
        <dbReference type="Proteomes" id="UP000232883"/>
    </source>
</evidence>
<accession>A0A2K8Z2R2</accession>
<gene>
    <name evidence="1" type="ORF">CWM47_21425</name>
</gene>
<dbReference type="OrthoDB" id="922982at2"/>
<dbReference type="KEGG" id="spir:CWM47_21425"/>
<dbReference type="Proteomes" id="UP000232883">
    <property type="component" value="Chromosome"/>
</dbReference>
<reference evidence="1 2" key="1">
    <citation type="submission" date="2017-11" db="EMBL/GenBank/DDBJ databases">
        <title>Taxonomic description and genome sequences of Spirosoma HA7 sp. nov., isolated from pollen microhabitat of Corylus avellana.</title>
        <authorList>
            <person name="Ambika Manirajan B."/>
            <person name="Suarez C."/>
            <person name="Ratering S."/>
            <person name="Geissler-Plaum R."/>
            <person name="Cardinale M."/>
            <person name="Sylvia S."/>
        </authorList>
    </citation>
    <scope>NUCLEOTIDE SEQUENCE [LARGE SCALE GENOMIC DNA]</scope>
    <source>
        <strain evidence="1 2">HA7</strain>
    </source>
</reference>